<name>A0ABW1LGC6_9ACTN</name>
<gene>
    <name evidence="2" type="ORF">ACFPYL_06480</name>
</gene>
<organism evidence="2 3">
    <name type="scientific">Nocardioides hankookensis</name>
    <dbReference type="NCBI Taxonomy" id="443157"/>
    <lineage>
        <taxon>Bacteria</taxon>
        <taxon>Bacillati</taxon>
        <taxon>Actinomycetota</taxon>
        <taxon>Actinomycetes</taxon>
        <taxon>Propionibacteriales</taxon>
        <taxon>Nocardioidaceae</taxon>
        <taxon>Nocardioides</taxon>
    </lineage>
</organism>
<reference evidence="3" key="1">
    <citation type="journal article" date="2019" name="Int. J. Syst. Evol. Microbiol.">
        <title>The Global Catalogue of Microorganisms (GCM) 10K type strain sequencing project: providing services to taxonomists for standard genome sequencing and annotation.</title>
        <authorList>
            <consortium name="The Broad Institute Genomics Platform"/>
            <consortium name="The Broad Institute Genome Sequencing Center for Infectious Disease"/>
            <person name="Wu L."/>
            <person name="Ma J."/>
        </authorList>
    </citation>
    <scope>NUCLEOTIDE SEQUENCE [LARGE SCALE GENOMIC DNA]</scope>
    <source>
        <strain evidence="3">CCUG 54522</strain>
    </source>
</reference>
<accession>A0ABW1LGC6</accession>
<dbReference type="RefSeq" id="WP_379151923.1">
    <property type="nucleotide sequence ID" value="NZ_JBHSRJ010000004.1"/>
</dbReference>
<comment type="caution">
    <text evidence="2">The sequence shown here is derived from an EMBL/GenBank/DDBJ whole genome shotgun (WGS) entry which is preliminary data.</text>
</comment>
<evidence type="ECO:0000313" key="2">
    <source>
        <dbReference type="EMBL" id="MFC6042709.1"/>
    </source>
</evidence>
<evidence type="ECO:0008006" key="4">
    <source>
        <dbReference type="Google" id="ProtNLM"/>
    </source>
</evidence>
<feature type="compositionally biased region" description="Low complexity" evidence="1">
    <location>
        <begin position="73"/>
        <end position="88"/>
    </location>
</feature>
<protein>
    <recommendedName>
        <fullName evidence="4">Collagen-like protein</fullName>
    </recommendedName>
</protein>
<dbReference type="Gene3D" id="1.20.5.320">
    <property type="entry name" value="6-Phosphogluconate Dehydrogenase, domain 3"/>
    <property type="match status" value="1"/>
</dbReference>
<proteinExistence type="predicted"/>
<sequence>MKIAATKSPVRILTGVAVVTIALVLGGAGGATAGRLITGKQIKDNTVASADIKNKTITTTDLASATITALAGKPGAAGAQGPAGETGPVGARGPVGANGMTDVTMRSQNITLTTGEQTVDVYCAPDERAVSSAHQTLTTNGAKPVITSSYPIRPDGEAATASTGPIPAGSGWRTTLANYAAGTTVTASIAVVCAAD</sequence>
<feature type="region of interest" description="Disordered" evidence="1">
    <location>
        <begin position="73"/>
        <end position="94"/>
    </location>
</feature>
<evidence type="ECO:0000313" key="3">
    <source>
        <dbReference type="Proteomes" id="UP001596135"/>
    </source>
</evidence>
<dbReference type="Proteomes" id="UP001596135">
    <property type="component" value="Unassembled WGS sequence"/>
</dbReference>
<dbReference type="EMBL" id="JBHSRJ010000004">
    <property type="protein sequence ID" value="MFC6042709.1"/>
    <property type="molecule type" value="Genomic_DNA"/>
</dbReference>
<evidence type="ECO:0000256" key="1">
    <source>
        <dbReference type="SAM" id="MobiDB-lite"/>
    </source>
</evidence>
<keyword evidence="3" id="KW-1185">Reference proteome</keyword>